<accession>A0A6H2HF97</accession>
<dbReference type="EMBL" id="CP051461">
    <property type="protein sequence ID" value="QJC58136.1"/>
    <property type="molecule type" value="Genomic_DNA"/>
</dbReference>
<dbReference type="Pfam" id="PF00206">
    <property type="entry name" value="Lyase_1"/>
    <property type="match status" value="1"/>
</dbReference>
<evidence type="ECO:0000256" key="2">
    <source>
        <dbReference type="ARBA" id="ARBA00004734"/>
    </source>
</evidence>
<keyword evidence="7 13" id="KW-0456">Lyase</keyword>
<evidence type="ECO:0000259" key="15">
    <source>
        <dbReference type="Pfam" id="PF08328"/>
    </source>
</evidence>
<keyword evidence="17" id="KW-1185">Reference proteome</keyword>
<comment type="function">
    <text evidence="9">Catalyzes two reactions in de novo purine nucleotide biosynthesis. Catalyzes the breakdown of 5-aminoimidazole- (N-succinylocarboxamide) ribotide (SAICAR or 2-[5-amino-1-(5-phospho-beta-D-ribosyl)imidazole-4-carboxamido]succinate) to 5-aminoimidazole-4-carboxamide ribotide (AICAR or 5-amino-1-(5-phospho-beta-D-ribosyl)imidazole-4-carboxamide) and fumarate, and of adenylosuccinate (ADS or N(6)-(1,2-dicarboxyethyl)-AMP) to adenosine monophosphate (AMP) and fumarate.</text>
</comment>
<evidence type="ECO:0000256" key="4">
    <source>
        <dbReference type="ARBA" id="ARBA00012339"/>
    </source>
</evidence>
<dbReference type="Gene3D" id="1.10.40.30">
    <property type="entry name" value="Fumarase/aspartase (C-terminal domain)"/>
    <property type="match status" value="1"/>
</dbReference>
<evidence type="ECO:0000259" key="14">
    <source>
        <dbReference type="Pfam" id="PF00206"/>
    </source>
</evidence>
<dbReference type="InterPro" id="IPR000362">
    <property type="entry name" value="Fumarate_lyase_fam"/>
</dbReference>
<dbReference type="Gene3D" id="1.20.200.10">
    <property type="entry name" value="Fumarase/aspartase (Central domain)"/>
    <property type="match status" value="1"/>
</dbReference>
<evidence type="ECO:0000313" key="17">
    <source>
        <dbReference type="Proteomes" id="UP000502041"/>
    </source>
</evidence>
<name>A0A6H2HF97_9BURK</name>
<dbReference type="PROSITE" id="PS00163">
    <property type="entry name" value="FUMARATE_LYASES"/>
    <property type="match status" value="1"/>
</dbReference>
<protein>
    <recommendedName>
        <fullName evidence="5 12">Adenylosuccinate lyase</fullName>
        <shortName evidence="13">ASL</shortName>
        <ecNumber evidence="4 12">4.3.2.2</ecNumber>
    </recommendedName>
    <alternativeName>
        <fullName evidence="10 13">Adenylosuccinase</fullName>
    </alternativeName>
</protein>
<dbReference type="RefSeq" id="WP_168923538.1">
    <property type="nucleotide sequence ID" value="NZ_CP051461.1"/>
</dbReference>
<dbReference type="CDD" id="cd01598">
    <property type="entry name" value="PurB"/>
    <property type="match status" value="1"/>
</dbReference>
<evidence type="ECO:0000256" key="7">
    <source>
        <dbReference type="ARBA" id="ARBA00023239"/>
    </source>
</evidence>
<evidence type="ECO:0000256" key="11">
    <source>
        <dbReference type="ARBA" id="ARBA00049115"/>
    </source>
</evidence>
<evidence type="ECO:0000256" key="8">
    <source>
        <dbReference type="ARBA" id="ARBA00024477"/>
    </source>
</evidence>
<dbReference type="UniPathway" id="UPA00074">
    <property type="reaction ID" value="UER00132"/>
</dbReference>
<evidence type="ECO:0000256" key="1">
    <source>
        <dbReference type="ARBA" id="ARBA00004706"/>
    </source>
</evidence>
<comment type="catalytic activity">
    <reaction evidence="8">
        <text>(2S)-2-[5-amino-1-(5-phospho-beta-D-ribosyl)imidazole-4-carboxamido]succinate = 5-amino-1-(5-phospho-beta-D-ribosyl)imidazole-4-carboxamide + fumarate</text>
        <dbReference type="Rhea" id="RHEA:23920"/>
        <dbReference type="ChEBI" id="CHEBI:29806"/>
        <dbReference type="ChEBI" id="CHEBI:58443"/>
        <dbReference type="ChEBI" id="CHEBI:58475"/>
        <dbReference type="EC" id="4.3.2.2"/>
    </reaction>
    <physiologicalReaction direction="left-to-right" evidence="8">
        <dbReference type="Rhea" id="RHEA:23921"/>
    </physiologicalReaction>
</comment>
<comment type="catalytic activity">
    <reaction evidence="11">
        <text>N(6)-(1,2-dicarboxyethyl)-AMP = fumarate + AMP</text>
        <dbReference type="Rhea" id="RHEA:16853"/>
        <dbReference type="ChEBI" id="CHEBI:29806"/>
        <dbReference type="ChEBI" id="CHEBI:57567"/>
        <dbReference type="ChEBI" id="CHEBI:456215"/>
        <dbReference type="EC" id="4.3.2.2"/>
    </reaction>
    <physiologicalReaction direction="left-to-right" evidence="11">
        <dbReference type="Rhea" id="RHEA:16854"/>
    </physiologicalReaction>
</comment>
<dbReference type="InterPro" id="IPR022761">
    <property type="entry name" value="Fumarate_lyase_N"/>
</dbReference>
<dbReference type="Gene3D" id="1.10.275.10">
    <property type="entry name" value="Fumarase/aspartase (N-terminal domain)"/>
    <property type="match status" value="1"/>
</dbReference>
<dbReference type="FunFam" id="1.20.200.10:FF:000004">
    <property type="entry name" value="Adenylosuccinate lyase"/>
    <property type="match status" value="1"/>
</dbReference>
<comment type="pathway">
    <text evidence="2 13">Purine metabolism; AMP biosynthesis via de novo pathway; AMP from IMP: step 2/2.</text>
</comment>
<dbReference type="GO" id="GO:0005829">
    <property type="term" value="C:cytosol"/>
    <property type="evidence" value="ECO:0007669"/>
    <property type="project" value="TreeGrafter"/>
</dbReference>
<dbReference type="InterPro" id="IPR004769">
    <property type="entry name" value="Pur_lyase"/>
</dbReference>
<reference evidence="16 17" key="1">
    <citation type="submission" date="2020-04" db="EMBL/GenBank/DDBJ databases">
        <title>Complete genome of a Psychrophilic, Marine, Gas Vacuolate Bacterium Polaromonas vacuolata KCTC 22033T.</title>
        <authorList>
            <person name="Hwang K."/>
            <person name="Kim K.M."/>
        </authorList>
    </citation>
    <scope>NUCLEOTIDE SEQUENCE [LARGE SCALE GENOMIC DNA]</scope>
    <source>
        <strain evidence="16 17">KCTC 22033</strain>
    </source>
</reference>
<dbReference type="NCBIfam" id="NF006764">
    <property type="entry name" value="PRK09285.1"/>
    <property type="match status" value="1"/>
</dbReference>
<dbReference type="KEGG" id="pvac:HC248_03473"/>
<dbReference type="InterPro" id="IPR008948">
    <property type="entry name" value="L-Aspartase-like"/>
</dbReference>
<comment type="similarity">
    <text evidence="3 13">Belongs to the lyase 1 family. Adenylosuccinate lyase subfamily.</text>
</comment>
<organism evidence="16 17">
    <name type="scientific">Polaromonas vacuolata</name>
    <dbReference type="NCBI Taxonomy" id="37448"/>
    <lineage>
        <taxon>Bacteria</taxon>
        <taxon>Pseudomonadati</taxon>
        <taxon>Pseudomonadota</taxon>
        <taxon>Betaproteobacteria</taxon>
        <taxon>Burkholderiales</taxon>
        <taxon>Comamonadaceae</taxon>
        <taxon>Polaromonas</taxon>
    </lineage>
</organism>
<dbReference type="GO" id="GO:0004018">
    <property type="term" value="F:N6-(1,2-dicarboxyethyl)AMP AMP-lyase (fumarate-forming) activity"/>
    <property type="evidence" value="ECO:0007669"/>
    <property type="project" value="UniProtKB-UniRule"/>
</dbReference>
<evidence type="ECO:0000256" key="3">
    <source>
        <dbReference type="ARBA" id="ARBA00008273"/>
    </source>
</evidence>
<evidence type="ECO:0000256" key="9">
    <source>
        <dbReference type="ARBA" id="ARBA00025012"/>
    </source>
</evidence>
<dbReference type="PANTHER" id="PTHR43411">
    <property type="entry name" value="ADENYLOSUCCINATE LYASE"/>
    <property type="match status" value="1"/>
</dbReference>
<sequence length="463" mass="51553">MSPTNTLSPLNALSPLDGRYASKLANLRPLMSERGYMHRRVQVEIAWFISLSDAGFAEFKPLSPGARTYLMGLVKNFSDADALAIKTIEKVTNHDVKAVEYWIKSKFEARPELQSAGEFVHFACTSEDINNTSHALQLKSSREQVLLPALDKVITQLREMAHEFADEPMLARTHGQTASPTTVGKEIANVVARLALAREKVASIKLMAKMNGAVGNFNAHLSAWPEFDWEAFSRKVIETPEPLGLGLSFQSHSIQIEPHDYMAELFDAIARTNTILIDWSRDVWGYVSVGYFKQRLKAGEIGSSTMPHKVNPIDFENAEGNLGMANAMLRHMSEKLPISRWQRDLTDSTVLRNMGVAMGYAVLAYSSLSTGLGKLELNRENLQSDLNSSWEVLAEPIQTVMRRYGVQGAYEKLKEVTRGKTVTAEDLHALIRSLEIPESEKVRLLAMTPASYIGMAGELARRV</sequence>
<keyword evidence="6 13" id="KW-0658">Purine biosynthesis</keyword>
<evidence type="ECO:0000256" key="12">
    <source>
        <dbReference type="NCBIfam" id="TIGR00928"/>
    </source>
</evidence>
<dbReference type="PANTHER" id="PTHR43411:SF1">
    <property type="entry name" value="ADENYLOSUCCINATE LYASE"/>
    <property type="match status" value="1"/>
</dbReference>
<proteinExistence type="inferred from homology"/>
<dbReference type="Proteomes" id="UP000502041">
    <property type="component" value="Chromosome"/>
</dbReference>
<dbReference type="InterPro" id="IPR013539">
    <property type="entry name" value="PurB_C"/>
</dbReference>
<feature type="domain" description="Adenylosuccinate lyase PurB C-terminal" evidence="15">
    <location>
        <begin position="339"/>
        <end position="453"/>
    </location>
</feature>
<dbReference type="InterPro" id="IPR020557">
    <property type="entry name" value="Fumarate_lyase_CS"/>
</dbReference>
<dbReference type="PRINTS" id="PR00149">
    <property type="entry name" value="FUMRATELYASE"/>
</dbReference>
<evidence type="ECO:0000256" key="10">
    <source>
        <dbReference type="ARBA" id="ARBA00030717"/>
    </source>
</evidence>
<dbReference type="InterPro" id="IPR024083">
    <property type="entry name" value="Fumarase/histidase_N"/>
</dbReference>
<comment type="pathway">
    <text evidence="1 13">Purine metabolism; IMP biosynthesis via de novo pathway; 5-amino-1-(5-phospho-D-ribosyl)imidazole-4-carboxamide from 5-amino-1-(5-phospho-D-ribosyl)imidazole-4-carboxylate: step 2/2.</text>
</comment>
<gene>
    <name evidence="16" type="primary">purB</name>
    <name evidence="16" type="ORF">HC248_03473</name>
</gene>
<dbReference type="UniPathway" id="UPA00075">
    <property type="reaction ID" value="UER00336"/>
</dbReference>
<dbReference type="EC" id="4.3.2.2" evidence="4 12"/>
<evidence type="ECO:0000256" key="6">
    <source>
        <dbReference type="ARBA" id="ARBA00022755"/>
    </source>
</evidence>
<dbReference type="NCBIfam" id="TIGR00928">
    <property type="entry name" value="purB"/>
    <property type="match status" value="1"/>
</dbReference>
<feature type="domain" description="Fumarate lyase N-terminal" evidence="14">
    <location>
        <begin position="19"/>
        <end position="321"/>
    </location>
</feature>
<evidence type="ECO:0000256" key="5">
    <source>
        <dbReference type="ARBA" id="ARBA00017058"/>
    </source>
</evidence>
<dbReference type="GO" id="GO:0006189">
    <property type="term" value="P:'de novo' IMP biosynthetic process"/>
    <property type="evidence" value="ECO:0007669"/>
    <property type="project" value="UniProtKB-UniPathway"/>
</dbReference>
<dbReference type="SUPFAM" id="SSF48557">
    <property type="entry name" value="L-aspartase-like"/>
    <property type="match status" value="1"/>
</dbReference>
<dbReference type="AlphaFoldDB" id="A0A6H2HF97"/>
<evidence type="ECO:0000256" key="13">
    <source>
        <dbReference type="RuleBase" id="RU361172"/>
    </source>
</evidence>
<dbReference type="InterPro" id="IPR047136">
    <property type="entry name" value="PurB_bact"/>
</dbReference>
<evidence type="ECO:0000313" key="16">
    <source>
        <dbReference type="EMBL" id="QJC58136.1"/>
    </source>
</evidence>
<dbReference type="Pfam" id="PF08328">
    <property type="entry name" value="ASL_C"/>
    <property type="match status" value="1"/>
</dbReference>
<dbReference type="GO" id="GO:0044208">
    <property type="term" value="P:'de novo' AMP biosynthetic process"/>
    <property type="evidence" value="ECO:0007669"/>
    <property type="project" value="UniProtKB-UniPathway"/>
</dbReference>